<dbReference type="OrthoDB" id="417877at2759"/>
<comment type="caution">
    <text evidence="6">The sequence shown here is derived from an EMBL/GenBank/DDBJ whole genome shotgun (WGS) entry which is preliminary data.</text>
</comment>
<sequence>MPSSTPTPPISIAIIGAGIAGITLAIALSKHNPSLKLTIYESRSEFSEIGAGVGFGPNAVQAMTLIDAGIAEAYDEVKTANLWPEKDHVWYDFHYGTGPKAGQSFGQISSSSHFTHSGGSRAAFLDRLVNLIPSTVQVFFNKKLTSISNALPHPLQITFSDNSSAHVDAVIACDGIRPVCRQILLGEDNEAAKAVYSGKYAYRKVVSMAAAVAVAGREVENRVVYSGHGGHILLFPISNGALLNIVVRSSKEAMLEDFEGWGEKCVGLLELINEPEKWALFDHPPASTYARGNLCLVGDAAHATTPHSGAGAGFAIEDVHLLSGLLTSEFVKEKGDLEGVFRAYDEVRRPRSQELVVRSRRNGMRLDFQNPDGEGELSVEQYMRGVEENMKWVWEIDLNAMLEEARALVVGYKEGK</sequence>
<dbReference type="GO" id="GO:0071949">
    <property type="term" value="F:FAD binding"/>
    <property type="evidence" value="ECO:0007669"/>
    <property type="project" value="InterPro"/>
</dbReference>
<reference evidence="6 7" key="1">
    <citation type="submission" date="2018-05" db="EMBL/GenBank/DDBJ databases">
        <title>Genome sequencing and assembly of the regulated plant pathogen Lachnellula willkommii and related sister species for the development of diagnostic species identification markers.</title>
        <authorList>
            <person name="Giroux E."/>
            <person name="Bilodeau G."/>
        </authorList>
    </citation>
    <scope>NUCLEOTIDE SEQUENCE [LARGE SCALE GENOMIC DNA]</scope>
    <source>
        <strain evidence="6 7">CBS 268.59</strain>
    </source>
</reference>
<keyword evidence="4" id="KW-0812">Transmembrane</keyword>
<dbReference type="InterPro" id="IPR051104">
    <property type="entry name" value="FAD_monoxygenase"/>
</dbReference>
<keyword evidence="1" id="KW-0285">Flavoprotein</keyword>
<accession>A0A8T9CBB6</accession>
<dbReference type="PRINTS" id="PR00420">
    <property type="entry name" value="RNGMNOXGNASE"/>
</dbReference>
<gene>
    <name evidence="6" type="primary">atA_4</name>
    <name evidence="6" type="ORF">LSUE1_G002512</name>
</gene>
<dbReference type="PANTHER" id="PTHR46720">
    <property type="entry name" value="HYDROXYLASE, PUTATIVE (AFU_ORTHOLOGUE AFUA_3G01460)-RELATED"/>
    <property type="match status" value="1"/>
</dbReference>
<name>A0A8T9CBB6_9HELO</name>
<dbReference type="Pfam" id="PF01494">
    <property type="entry name" value="FAD_binding_3"/>
    <property type="match status" value="1"/>
</dbReference>
<keyword evidence="7" id="KW-1185">Reference proteome</keyword>
<keyword evidence="2" id="KW-0274">FAD</keyword>
<dbReference type="InterPro" id="IPR036188">
    <property type="entry name" value="FAD/NAD-bd_sf"/>
</dbReference>
<evidence type="ECO:0000313" key="7">
    <source>
        <dbReference type="Proteomes" id="UP000469558"/>
    </source>
</evidence>
<dbReference type="GO" id="GO:0016491">
    <property type="term" value="F:oxidoreductase activity"/>
    <property type="evidence" value="ECO:0007669"/>
    <property type="project" value="UniProtKB-KW"/>
</dbReference>
<feature type="domain" description="FAD-binding" evidence="5">
    <location>
        <begin position="170"/>
        <end position="358"/>
    </location>
</feature>
<evidence type="ECO:0000256" key="4">
    <source>
        <dbReference type="SAM" id="Phobius"/>
    </source>
</evidence>
<dbReference type="EMBL" id="QGMK01000426">
    <property type="protein sequence ID" value="TVY81767.1"/>
    <property type="molecule type" value="Genomic_DNA"/>
</dbReference>
<dbReference type="AlphaFoldDB" id="A0A8T9CBB6"/>
<protein>
    <submittedName>
        <fullName evidence="6">6-methylsalicylic acid decarboxylase atA</fullName>
    </submittedName>
</protein>
<dbReference type="Pfam" id="PF13450">
    <property type="entry name" value="NAD_binding_8"/>
    <property type="match status" value="1"/>
</dbReference>
<dbReference type="Proteomes" id="UP000469558">
    <property type="component" value="Unassembled WGS sequence"/>
</dbReference>
<dbReference type="SUPFAM" id="SSF51905">
    <property type="entry name" value="FAD/NAD(P)-binding domain"/>
    <property type="match status" value="1"/>
</dbReference>
<keyword evidence="4" id="KW-1133">Transmembrane helix</keyword>
<feature type="transmembrane region" description="Helical" evidence="4">
    <location>
        <begin position="12"/>
        <end position="29"/>
    </location>
</feature>
<dbReference type="SUPFAM" id="SSF54373">
    <property type="entry name" value="FAD-linked reductases, C-terminal domain"/>
    <property type="match status" value="1"/>
</dbReference>
<evidence type="ECO:0000256" key="1">
    <source>
        <dbReference type="ARBA" id="ARBA00022630"/>
    </source>
</evidence>
<keyword evidence="4" id="KW-0472">Membrane</keyword>
<evidence type="ECO:0000256" key="3">
    <source>
        <dbReference type="ARBA" id="ARBA00023002"/>
    </source>
</evidence>
<evidence type="ECO:0000256" key="2">
    <source>
        <dbReference type="ARBA" id="ARBA00022827"/>
    </source>
</evidence>
<evidence type="ECO:0000313" key="6">
    <source>
        <dbReference type="EMBL" id="TVY81767.1"/>
    </source>
</evidence>
<dbReference type="PANTHER" id="PTHR46720:SF3">
    <property type="entry name" value="FAD-BINDING DOMAIN-CONTAINING PROTEIN-RELATED"/>
    <property type="match status" value="1"/>
</dbReference>
<keyword evidence="3" id="KW-0560">Oxidoreductase</keyword>
<proteinExistence type="predicted"/>
<dbReference type="InterPro" id="IPR002938">
    <property type="entry name" value="FAD-bd"/>
</dbReference>
<dbReference type="GO" id="GO:0044550">
    <property type="term" value="P:secondary metabolite biosynthetic process"/>
    <property type="evidence" value="ECO:0007669"/>
    <property type="project" value="TreeGrafter"/>
</dbReference>
<dbReference type="Gene3D" id="3.50.50.60">
    <property type="entry name" value="FAD/NAD(P)-binding domain"/>
    <property type="match status" value="1"/>
</dbReference>
<organism evidence="6 7">
    <name type="scientific">Lachnellula suecica</name>
    <dbReference type="NCBI Taxonomy" id="602035"/>
    <lineage>
        <taxon>Eukaryota</taxon>
        <taxon>Fungi</taxon>
        <taxon>Dikarya</taxon>
        <taxon>Ascomycota</taxon>
        <taxon>Pezizomycotina</taxon>
        <taxon>Leotiomycetes</taxon>
        <taxon>Helotiales</taxon>
        <taxon>Lachnaceae</taxon>
        <taxon>Lachnellula</taxon>
    </lineage>
</organism>
<evidence type="ECO:0000259" key="5">
    <source>
        <dbReference type="Pfam" id="PF01494"/>
    </source>
</evidence>